<comment type="caution">
    <text evidence="2">The sequence shown here is derived from an EMBL/GenBank/DDBJ whole genome shotgun (WGS) entry which is preliminary data.</text>
</comment>
<dbReference type="InterPro" id="IPR036388">
    <property type="entry name" value="WH-like_DNA-bd_sf"/>
</dbReference>
<reference evidence="2 3" key="1">
    <citation type="submission" date="2024-02" db="EMBL/GenBank/DDBJ databases">
        <authorList>
            <person name="Saticioglu I.B."/>
        </authorList>
    </citation>
    <scope>NUCLEOTIDE SEQUENCE [LARGE SCALE GENOMIC DNA]</scope>
    <source>
        <strain evidence="2 3">Mu-80</strain>
    </source>
</reference>
<keyword evidence="1" id="KW-0175">Coiled coil</keyword>
<accession>A0ABU8LF76</accession>
<dbReference type="Gene3D" id="1.10.10.10">
    <property type="entry name" value="Winged helix-like DNA-binding domain superfamily/Winged helix DNA-binding domain"/>
    <property type="match status" value="1"/>
</dbReference>
<dbReference type="RefSeq" id="WP_337333243.1">
    <property type="nucleotide sequence ID" value="NZ_JBBDGM010000015.1"/>
</dbReference>
<dbReference type="InterPro" id="IPR011991">
    <property type="entry name" value="ArsR-like_HTH"/>
</dbReference>
<feature type="coiled-coil region" evidence="1">
    <location>
        <begin position="2"/>
        <end position="39"/>
    </location>
</feature>
<evidence type="ECO:0000256" key="1">
    <source>
        <dbReference type="SAM" id="Coils"/>
    </source>
</evidence>
<sequence length="183" mass="19947">MTEELNELREQVHALAERLEALERLRDDERQREHQQERAAPIGDSDTFWALDGLNARLADDATTADGAVMLVGSLTLPTGAPVSWQVGRGTAGMLEVDWSDHAAVFAALGHPVRIELLRHILSGVQTTAELAQVEGLGTTGQLHHHLRQLVSAGWVRQSGRGSYEVPATRVVPLLVCVLGVER</sequence>
<dbReference type="SUPFAM" id="SSF46785">
    <property type="entry name" value="Winged helix' DNA-binding domain"/>
    <property type="match status" value="1"/>
</dbReference>
<dbReference type="CDD" id="cd00090">
    <property type="entry name" value="HTH_ARSR"/>
    <property type="match status" value="1"/>
</dbReference>
<proteinExistence type="predicted"/>
<dbReference type="InterPro" id="IPR036390">
    <property type="entry name" value="WH_DNA-bd_sf"/>
</dbReference>
<evidence type="ECO:0000313" key="2">
    <source>
        <dbReference type="EMBL" id="MEJ1089596.1"/>
    </source>
</evidence>
<name>A0ABU8LF76_9MICO</name>
<organism evidence="2 3">
    <name type="scientific">Microbacterium bandirmense</name>
    <dbReference type="NCBI Taxonomy" id="3122050"/>
    <lineage>
        <taxon>Bacteria</taxon>
        <taxon>Bacillati</taxon>
        <taxon>Actinomycetota</taxon>
        <taxon>Actinomycetes</taxon>
        <taxon>Micrococcales</taxon>
        <taxon>Microbacteriaceae</taxon>
        <taxon>Microbacterium</taxon>
    </lineage>
</organism>
<keyword evidence="3" id="KW-1185">Reference proteome</keyword>
<evidence type="ECO:0000313" key="3">
    <source>
        <dbReference type="Proteomes" id="UP001371224"/>
    </source>
</evidence>
<dbReference type="EMBL" id="JBBDGM010000015">
    <property type="protein sequence ID" value="MEJ1089596.1"/>
    <property type="molecule type" value="Genomic_DNA"/>
</dbReference>
<gene>
    <name evidence="2" type="ORF">WDU99_14860</name>
</gene>
<dbReference type="Proteomes" id="UP001371224">
    <property type="component" value="Unassembled WGS sequence"/>
</dbReference>
<protein>
    <submittedName>
        <fullName evidence="2">Helix-turn-helix domain-containing protein</fullName>
    </submittedName>
</protein>